<sequence>MIIKRRRKNIVYLVSILTFWLVVTYFGQSEQEDTRLHHLRAPDKHRELRKPLEISPAQLFKQFEKSGKLEDIIHWSDQYLMTKGPFHFLMNYTNPCFFSDDGGLRCLPYFFIIGGVKCGTTDLYYSLKQHPEISWEHEKEINYFVNRRFSTGADHWTFERYLDEFSKSTGVIGTTYSMTPCTGSWNNCNYHYMITGDGSARMLCDKQYQLFNDTMTQMEPTLTNADILFHLNPNTKVIILLRNPIERAYSDYHFNSWARRLFNASLEHFHTTMVEQISSFTKCCQTASTRSCAYQHGEVPYKVKYPNFAVQSEATINEYNRCLRERYMKKKLSIQCFPAKCSLPGIARLIMSNFVVL</sequence>
<keyword evidence="3" id="KW-1185">Reference proteome</keyword>
<gene>
    <name evidence="2" type="ORF">CHS0354_030425</name>
</gene>
<dbReference type="Pfam" id="PF13469">
    <property type="entry name" value="Sulfotransfer_3"/>
    <property type="match status" value="1"/>
</dbReference>
<reference evidence="2" key="3">
    <citation type="submission" date="2023-05" db="EMBL/GenBank/DDBJ databases">
        <authorList>
            <person name="Smith C.H."/>
        </authorList>
    </citation>
    <scope>NUCLEOTIDE SEQUENCE</scope>
    <source>
        <strain evidence="2">CHS0354</strain>
        <tissue evidence="2">Mantle</tissue>
    </source>
</reference>
<accession>A0AAE0S8M8</accession>
<dbReference type="AlphaFoldDB" id="A0AAE0S8M8"/>
<feature type="transmembrane region" description="Helical" evidence="1">
    <location>
        <begin position="9"/>
        <end position="27"/>
    </location>
</feature>
<evidence type="ECO:0000313" key="2">
    <source>
        <dbReference type="EMBL" id="KAK3587238.1"/>
    </source>
</evidence>
<dbReference type="Proteomes" id="UP001195483">
    <property type="component" value="Unassembled WGS sequence"/>
</dbReference>
<comment type="caution">
    <text evidence="2">The sequence shown here is derived from an EMBL/GenBank/DDBJ whole genome shotgun (WGS) entry which is preliminary data.</text>
</comment>
<dbReference type="GO" id="GO:0019319">
    <property type="term" value="P:hexose biosynthetic process"/>
    <property type="evidence" value="ECO:0007669"/>
    <property type="project" value="TreeGrafter"/>
</dbReference>
<dbReference type="GO" id="GO:0050659">
    <property type="term" value="F:N-acetylgalactosamine 4-sulfate 6-O-sulfotransferase activity"/>
    <property type="evidence" value="ECO:0007669"/>
    <property type="project" value="TreeGrafter"/>
</dbReference>
<reference evidence="2" key="1">
    <citation type="journal article" date="2021" name="Genome Biol. Evol.">
        <title>A High-Quality Reference Genome for a Parasitic Bivalve with Doubly Uniparental Inheritance (Bivalvia: Unionida).</title>
        <authorList>
            <person name="Smith C.H."/>
        </authorList>
    </citation>
    <scope>NUCLEOTIDE SEQUENCE</scope>
    <source>
        <strain evidence="2">CHS0354</strain>
    </source>
</reference>
<dbReference type="InterPro" id="IPR052654">
    <property type="entry name" value="CS_Sulfotransferase"/>
</dbReference>
<reference evidence="2" key="2">
    <citation type="journal article" date="2021" name="Genome Biol. Evol.">
        <title>Developing a high-quality reference genome for a parasitic bivalve with doubly uniparental inheritance (Bivalvia: Unionida).</title>
        <authorList>
            <person name="Smith C.H."/>
        </authorList>
    </citation>
    <scope>NUCLEOTIDE SEQUENCE</scope>
    <source>
        <strain evidence="2">CHS0354</strain>
        <tissue evidence="2">Mantle</tissue>
    </source>
</reference>
<proteinExistence type="predicted"/>
<keyword evidence="1" id="KW-0812">Transmembrane</keyword>
<evidence type="ECO:0008006" key="4">
    <source>
        <dbReference type="Google" id="ProtNLM"/>
    </source>
</evidence>
<keyword evidence="1" id="KW-0472">Membrane</keyword>
<dbReference type="InterPro" id="IPR027417">
    <property type="entry name" value="P-loop_NTPase"/>
</dbReference>
<organism evidence="2 3">
    <name type="scientific">Potamilus streckersoni</name>
    <dbReference type="NCBI Taxonomy" id="2493646"/>
    <lineage>
        <taxon>Eukaryota</taxon>
        <taxon>Metazoa</taxon>
        <taxon>Spiralia</taxon>
        <taxon>Lophotrochozoa</taxon>
        <taxon>Mollusca</taxon>
        <taxon>Bivalvia</taxon>
        <taxon>Autobranchia</taxon>
        <taxon>Heteroconchia</taxon>
        <taxon>Palaeoheterodonta</taxon>
        <taxon>Unionida</taxon>
        <taxon>Unionoidea</taxon>
        <taxon>Unionidae</taxon>
        <taxon>Ambleminae</taxon>
        <taxon>Lampsilini</taxon>
        <taxon>Potamilus</taxon>
    </lineage>
</organism>
<dbReference type="SUPFAM" id="SSF52540">
    <property type="entry name" value="P-loop containing nucleoside triphosphate hydrolases"/>
    <property type="match status" value="1"/>
</dbReference>
<dbReference type="EMBL" id="JAEAOA010001810">
    <property type="protein sequence ID" value="KAK3587238.1"/>
    <property type="molecule type" value="Genomic_DNA"/>
</dbReference>
<keyword evidence="1" id="KW-1133">Transmembrane helix</keyword>
<protein>
    <recommendedName>
        <fullName evidence="4">Sulfotransferase</fullName>
    </recommendedName>
</protein>
<dbReference type="PANTHER" id="PTHR15723">
    <property type="entry name" value="CARBOHYDRATE SULFOTRANSFERASE 15"/>
    <property type="match status" value="1"/>
</dbReference>
<evidence type="ECO:0000313" key="3">
    <source>
        <dbReference type="Proteomes" id="UP001195483"/>
    </source>
</evidence>
<name>A0AAE0S8M8_9BIVA</name>
<evidence type="ECO:0000256" key="1">
    <source>
        <dbReference type="SAM" id="Phobius"/>
    </source>
</evidence>
<dbReference type="Gene3D" id="3.40.50.300">
    <property type="entry name" value="P-loop containing nucleotide triphosphate hydrolases"/>
    <property type="match status" value="1"/>
</dbReference>
<dbReference type="PANTHER" id="PTHR15723:SF0">
    <property type="entry name" value="CARBOHYDRATE SULFOTRANSFERASE 15"/>
    <property type="match status" value="1"/>
</dbReference>